<evidence type="ECO:0000313" key="7">
    <source>
        <dbReference type="EMBL" id="KAJ4966071.1"/>
    </source>
</evidence>
<proteinExistence type="predicted"/>
<dbReference type="SUPFAM" id="SSF101936">
    <property type="entry name" value="DNA-binding pseudobarrel domain"/>
    <property type="match status" value="2"/>
</dbReference>
<dbReference type="GO" id="GO:0005634">
    <property type="term" value="C:nucleus"/>
    <property type="evidence" value="ECO:0007669"/>
    <property type="project" value="UniProtKB-SubCell"/>
</dbReference>
<dbReference type="InterPro" id="IPR003340">
    <property type="entry name" value="B3_DNA-bd"/>
</dbReference>
<name>A0A9Q0K8X6_9MAGN</name>
<protein>
    <recommendedName>
        <fullName evidence="6">TF-B3 domain-containing protein</fullName>
    </recommendedName>
</protein>
<keyword evidence="5" id="KW-0539">Nucleus</keyword>
<sequence>MVRAPTEETANLIPPEKNPQFFKIYLPDHSSQKLKIPPGFINLLNGVVPNKAILRSRDARVWHVELEQVEGSFFFQNGWQGFVKDQSLQLGEFLVFRYNGDSVFDVKIFGKSGCEKVEPLAYKNCDQAASDIEKEEQPETEEIIKKNTRLRRKKKKRSAKYGSTRAEKETEMALKAAGLPRPKNPHFVSSFKPGRPFELFIPGRMIHKHHVKIGPEMTVCDPSGRHWCVKISKWKDGRLSFARGWSVLCKENNLIIDDRCIFEFTKGRDGKCGIIQMHIVRAGAGTSMPDTCG</sequence>
<keyword evidence="8" id="KW-1185">Reference proteome</keyword>
<dbReference type="PROSITE" id="PS50863">
    <property type="entry name" value="B3"/>
    <property type="match status" value="2"/>
</dbReference>
<keyword evidence="2" id="KW-0805">Transcription regulation</keyword>
<dbReference type="SMART" id="SM01019">
    <property type="entry name" value="B3"/>
    <property type="match status" value="2"/>
</dbReference>
<organism evidence="7 8">
    <name type="scientific">Protea cynaroides</name>
    <dbReference type="NCBI Taxonomy" id="273540"/>
    <lineage>
        <taxon>Eukaryota</taxon>
        <taxon>Viridiplantae</taxon>
        <taxon>Streptophyta</taxon>
        <taxon>Embryophyta</taxon>
        <taxon>Tracheophyta</taxon>
        <taxon>Spermatophyta</taxon>
        <taxon>Magnoliopsida</taxon>
        <taxon>Proteales</taxon>
        <taxon>Proteaceae</taxon>
        <taxon>Protea</taxon>
    </lineage>
</organism>
<evidence type="ECO:0000256" key="4">
    <source>
        <dbReference type="ARBA" id="ARBA00023163"/>
    </source>
</evidence>
<comment type="subcellular location">
    <subcellularLocation>
        <location evidence="1">Nucleus</location>
    </subcellularLocation>
</comment>
<dbReference type="AlphaFoldDB" id="A0A9Q0K8X6"/>
<dbReference type="Pfam" id="PF02362">
    <property type="entry name" value="B3"/>
    <property type="match status" value="2"/>
</dbReference>
<evidence type="ECO:0000256" key="2">
    <source>
        <dbReference type="ARBA" id="ARBA00023015"/>
    </source>
</evidence>
<evidence type="ECO:0000313" key="8">
    <source>
        <dbReference type="Proteomes" id="UP001141806"/>
    </source>
</evidence>
<dbReference type="OrthoDB" id="1666376at2759"/>
<accession>A0A9Q0K8X6</accession>
<dbReference type="InterPro" id="IPR050655">
    <property type="entry name" value="Plant_B3_domain"/>
</dbReference>
<dbReference type="InterPro" id="IPR015300">
    <property type="entry name" value="DNA-bd_pseudobarrel_sf"/>
</dbReference>
<dbReference type="GO" id="GO:0003677">
    <property type="term" value="F:DNA binding"/>
    <property type="evidence" value="ECO:0007669"/>
    <property type="project" value="UniProtKB-KW"/>
</dbReference>
<dbReference type="EMBL" id="JAMYWD010000007">
    <property type="protein sequence ID" value="KAJ4966071.1"/>
    <property type="molecule type" value="Genomic_DNA"/>
</dbReference>
<dbReference type="Gene3D" id="2.40.330.10">
    <property type="entry name" value="DNA-binding pseudobarrel domain"/>
    <property type="match status" value="2"/>
</dbReference>
<dbReference type="PANTHER" id="PTHR31920:SF135">
    <property type="entry name" value="B3 DOMAIN-CONTAINING PROTEIN OS03G0621600-RELATED"/>
    <property type="match status" value="1"/>
</dbReference>
<evidence type="ECO:0000256" key="5">
    <source>
        <dbReference type="ARBA" id="ARBA00023242"/>
    </source>
</evidence>
<comment type="caution">
    <text evidence="7">The sequence shown here is derived from an EMBL/GenBank/DDBJ whole genome shotgun (WGS) entry which is preliminary data.</text>
</comment>
<feature type="domain" description="TF-B3" evidence="6">
    <location>
        <begin position="184"/>
        <end position="283"/>
    </location>
</feature>
<feature type="domain" description="TF-B3" evidence="6">
    <location>
        <begin position="19"/>
        <end position="112"/>
    </location>
</feature>
<evidence type="ECO:0000259" key="6">
    <source>
        <dbReference type="PROSITE" id="PS50863"/>
    </source>
</evidence>
<gene>
    <name evidence="7" type="ORF">NE237_017920</name>
</gene>
<evidence type="ECO:0000256" key="3">
    <source>
        <dbReference type="ARBA" id="ARBA00023125"/>
    </source>
</evidence>
<keyword evidence="3" id="KW-0238">DNA-binding</keyword>
<reference evidence="7" key="1">
    <citation type="journal article" date="2023" name="Plant J.">
        <title>The genome of the king protea, Protea cynaroides.</title>
        <authorList>
            <person name="Chang J."/>
            <person name="Duong T.A."/>
            <person name="Schoeman C."/>
            <person name="Ma X."/>
            <person name="Roodt D."/>
            <person name="Barker N."/>
            <person name="Li Z."/>
            <person name="Van de Peer Y."/>
            <person name="Mizrachi E."/>
        </authorList>
    </citation>
    <scope>NUCLEOTIDE SEQUENCE</scope>
    <source>
        <tissue evidence="7">Young leaves</tissue>
    </source>
</reference>
<keyword evidence="4" id="KW-0804">Transcription</keyword>
<dbReference type="PANTHER" id="PTHR31920">
    <property type="entry name" value="B3 DOMAIN-CONTAINING"/>
    <property type="match status" value="1"/>
</dbReference>
<evidence type="ECO:0000256" key="1">
    <source>
        <dbReference type="ARBA" id="ARBA00004123"/>
    </source>
</evidence>
<dbReference type="Proteomes" id="UP001141806">
    <property type="component" value="Unassembled WGS sequence"/>
</dbReference>
<dbReference type="CDD" id="cd10017">
    <property type="entry name" value="B3_DNA"/>
    <property type="match status" value="2"/>
</dbReference>